<accession>A0ABT1P6Z4</accession>
<keyword evidence="2" id="KW-1133">Transmembrane helix</keyword>
<dbReference type="RefSeq" id="WP_255925103.1">
    <property type="nucleotide sequence ID" value="NZ_JANFNH010000002.1"/>
</dbReference>
<gene>
    <name evidence="3" type="ORF">NON19_03645</name>
</gene>
<reference evidence="3 4" key="1">
    <citation type="submission" date="2022-06" db="EMBL/GenBank/DDBJ databases">
        <title>Draft genome sequence of type strain Streptomyces rubrisoli DSM 42083.</title>
        <authorList>
            <person name="Duangmal K."/>
            <person name="Klaysubun C."/>
        </authorList>
    </citation>
    <scope>NUCLEOTIDE SEQUENCE [LARGE SCALE GENOMIC DNA]</scope>
    <source>
        <strain evidence="3 4">DSM 42083</strain>
    </source>
</reference>
<dbReference type="EMBL" id="JANFNH010000002">
    <property type="protein sequence ID" value="MCQ4041142.1"/>
    <property type="molecule type" value="Genomic_DNA"/>
</dbReference>
<evidence type="ECO:0000313" key="4">
    <source>
        <dbReference type="Proteomes" id="UP001206206"/>
    </source>
</evidence>
<dbReference type="Proteomes" id="UP001206206">
    <property type="component" value="Unassembled WGS sequence"/>
</dbReference>
<comment type="caution">
    <text evidence="3">The sequence shown here is derived from an EMBL/GenBank/DDBJ whole genome shotgun (WGS) entry which is preliminary data.</text>
</comment>
<evidence type="ECO:0000256" key="1">
    <source>
        <dbReference type="SAM" id="MobiDB-lite"/>
    </source>
</evidence>
<organism evidence="3 4">
    <name type="scientific">Streptantibioticus rubrisoli</name>
    <dbReference type="NCBI Taxonomy" id="1387313"/>
    <lineage>
        <taxon>Bacteria</taxon>
        <taxon>Bacillati</taxon>
        <taxon>Actinomycetota</taxon>
        <taxon>Actinomycetes</taxon>
        <taxon>Kitasatosporales</taxon>
        <taxon>Streptomycetaceae</taxon>
        <taxon>Streptantibioticus</taxon>
    </lineage>
</organism>
<sequence>MFAWSAARAAVSPGGLRRWARRLAAVLLAGAAAVACGGVGYAVGWPVAPVPGVSAHLPSGWGVRPPPGLPGFGRFTARHVWPSGLPGIRRPLRCPHGLGRALPALGPRSCERSVRAAACAPLRSVDVSGSIATVRTADNAPVLRRLTAMASRSCGAPAPRLPAPPLPEPPTPRPPQPPTEQPGPPHTPPRLSVPPALSVKSAAPRPVAWPRHAPDAEVAAPAGLPTATALFLVLLPAVVAGVAAGARSVSRGR</sequence>
<feature type="region of interest" description="Disordered" evidence="1">
    <location>
        <begin position="151"/>
        <end position="208"/>
    </location>
</feature>
<feature type="compositionally biased region" description="Pro residues" evidence="1">
    <location>
        <begin position="159"/>
        <end position="192"/>
    </location>
</feature>
<proteinExistence type="predicted"/>
<keyword evidence="2" id="KW-0812">Transmembrane</keyword>
<protein>
    <submittedName>
        <fullName evidence="3">Uncharacterized protein</fullName>
    </submittedName>
</protein>
<evidence type="ECO:0000313" key="3">
    <source>
        <dbReference type="EMBL" id="MCQ4041142.1"/>
    </source>
</evidence>
<keyword evidence="4" id="KW-1185">Reference proteome</keyword>
<keyword evidence="2" id="KW-0472">Membrane</keyword>
<feature type="transmembrane region" description="Helical" evidence="2">
    <location>
        <begin position="227"/>
        <end position="246"/>
    </location>
</feature>
<name>A0ABT1P6Z4_9ACTN</name>
<evidence type="ECO:0000256" key="2">
    <source>
        <dbReference type="SAM" id="Phobius"/>
    </source>
</evidence>